<dbReference type="OrthoDB" id="3291462at2"/>
<dbReference type="PANTHER" id="PTHR22617:SF23">
    <property type="entry name" value="CHEMOTAXIS PROTEIN CHEW"/>
    <property type="match status" value="1"/>
</dbReference>
<name>A0A4R1HCM6_ANCAQ</name>
<dbReference type="GO" id="GO:0006935">
    <property type="term" value="P:chemotaxis"/>
    <property type="evidence" value="ECO:0007669"/>
    <property type="project" value="InterPro"/>
</dbReference>
<sequence length="506" mass="54410">MDNQQPIAVDGTVTHRFLTFRIDADFYALPAEDVSEVLRVPAVARVPQAPKSLLGIGNLRGVALPVASVRSLLGYTEAGERAGARAIVLHGATPVALAVDAVEELVSIAANQLEDADASGLARPGERLKGVFRFHDKRDIAKVLDIQPLLAAAFVARARTARAYSVADGTQKSDAQAAALTTSKLITFDVDGQEYALPIEQVREIVAVPEGVTSVSTGDAVARGVMGYRDRLLPLFSLRALLGLPAAQERQIDEKVVVAMVGTMLVGLLIDRMRAIILADHALIEPIPPALAARIGGESRIKAIYRAEGGHRLVSILDPQALFREEVMKRLDTQRALDSAPSDEKVAAKDDSFLIFRLGDDEYGLPIAVVDEVMQVSAKITRVPKTPKFLEGVINLRGEVLPVIDQRRRFDMPALSDGVRRRIIVVRTARHRAGIIVDGVSEILRSPTDAIEPAPDLTGETTRLVSGIINLEAAGRIILVLDPAELLTRAELGLLDAFAKTGPTTP</sequence>
<dbReference type="PROSITE" id="PS50851">
    <property type="entry name" value="CHEW"/>
    <property type="match status" value="3"/>
</dbReference>
<dbReference type="InterPro" id="IPR039315">
    <property type="entry name" value="CheW"/>
</dbReference>
<dbReference type="GO" id="GO:0007165">
    <property type="term" value="P:signal transduction"/>
    <property type="evidence" value="ECO:0007669"/>
    <property type="project" value="InterPro"/>
</dbReference>
<dbReference type="Pfam" id="PF01584">
    <property type="entry name" value="CheW"/>
    <property type="match status" value="3"/>
</dbReference>
<accession>A0A4R1HCM6</accession>
<dbReference type="SUPFAM" id="SSF50341">
    <property type="entry name" value="CheW-like"/>
    <property type="match status" value="3"/>
</dbReference>
<feature type="domain" description="CheW-like" evidence="1">
    <location>
        <begin position="350"/>
        <end position="492"/>
    </location>
</feature>
<dbReference type="InterPro" id="IPR002545">
    <property type="entry name" value="CheW-lke_dom"/>
</dbReference>
<dbReference type="SMART" id="SM00260">
    <property type="entry name" value="CheW"/>
    <property type="match status" value="3"/>
</dbReference>
<feature type="domain" description="CheW-like" evidence="1">
    <location>
        <begin position="14"/>
        <end position="155"/>
    </location>
</feature>
<reference evidence="2 3" key="1">
    <citation type="submission" date="2019-03" db="EMBL/GenBank/DDBJ databases">
        <title>Genomic Encyclopedia of Type Strains, Phase IV (KMG-IV): sequencing the most valuable type-strain genomes for metagenomic binning, comparative biology and taxonomic classification.</title>
        <authorList>
            <person name="Goeker M."/>
        </authorList>
    </citation>
    <scope>NUCLEOTIDE SEQUENCE [LARGE SCALE GENOMIC DNA]</scope>
    <source>
        <strain evidence="2 3">DSM 101</strain>
    </source>
</reference>
<dbReference type="RefSeq" id="WP_131837271.1">
    <property type="nucleotide sequence ID" value="NZ_SMFY01000005.1"/>
</dbReference>
<dbReference type="Gene3D" id="2.30.30.40">
    <property type="entry name" value="SH3 Domains"/>
    <property type="match status" value="3"/>
</dbReference>
<feature type="domain" description="CheW-like" evidence="1">
    <location>
        <begin position="182"/>
        <end position="328"/>
    </location>
</feature>
<dbReference type="CDD" id="cd00732">
    <property type="entry name" value="CheW"/>
    <property type="match status" value="1"/>
</dbReference>
<dbReference type="InterPro" id="IPR036061">
    <property type="entry name" value="CheW-like_dom_sf"/>
</dbReference>
<evidence type="ECO:0000313" key="2">
    <source>
        <dbReference type="EMBL" id="TCK19777.1"/>
    </source>
</evidence>
<dbReference type="Gene3D" id="2.40.50.180">
    <property type="entry name" value="CheA-289, Domain 4"/>
    <property type="match status" value="3"/>
</dbReference>
<keyword evidence="3" id="KW-1185">Reference proteome</keyword>
<comment type="caution">
    <text evidence="2">The sequence shown here is derived from an EMBL/GenBank/DDBJ whole genome shotgun (WGS) entry which is preliminary data.</text>
</comment>
<protein>
    <submittedName>
        <fullName evidence="2">CheW protein</fullName>
    </submittedName>
</protein>
<dbReference type="GO" id="GO:0005829">
    <property type="term" value="C:cytosol"/>
    <property type="evidence" value="ECO:0007669"/>
    <property type="project" value="TreeGrafter"/>
</dbReference>
<dbReference type="Proteomes" id="UP000295030">
    <property type="component" value="Unassembled WGS sequence"/>
</dbReference>
<dbReference type="AlphaFoldDB" id="A0A4R1HCM6"/>
<dbReference type="PANTHER" id="PTHR22617">
    <property type="entry name" value="CHEMOTAXIS SENSOR HISTIDINE KINASE-RELATED"/>
    <property type="match status" value="1"/>
</dbReference>
<gene>
    <name evidence="2" type="ORF">EV667_4238</name>
</gene>
<organism evidence="2 3">
    <name type="scientific">Ancylobacter aquaticus</name>
    <dbReference type="NCBI Taxonomy" id="100"/>
    <lineage>
        <taxon>Bacteria</taxon>
        <taxon>Pseudomonadati</taxon>
        <taxon>Pseudomonadota</taxon>
        <taxon>Alphaproteobacteria</taxon>
        <taxon>Hyphomicrobiales</taxon>
        <taxon>Xanthobacteraceae</taxon>
        <taxon>Ancylobacter</taxon>
    </lineage>
</organism>
<evidence type="ECO:0000313" key="3">
    <source>
        <dbReference type="Proteomes" id="UP000295030"/>
    </source>
</evidence>
<dbReference type="EMBL" id="SMFY01000005">
    <property type="protein sequence ID" value="TCK19777.1"/>
    <property type="molecule type" value="Genomic_DNA"/>
</dbReference>
<proteinExistence type="predicted"/>
<evidence type="ECO:0000259" key="1">
    <source>
        <dbReference type="PROSITE" id="PS50851"/>
    </source>
</evidence>